<proteinExistence type="predicted"/>
<dbReference type="Proteomes" id="UP000827549">
    <property type="component" value="Chromosome 1"/>
</dbReference>
<dbReference type="Pfam" id="PF13398">
    <property type="entry name" value="Peptidase_M50B"/>
    <property type="match status" value="1"/>
</dbReference>
<feature type="transmembrane region" description="Helical" evidence="1">
    <location>
        <begin position="233"/>
        <end position="257"/>
    </location>
</feature>
<evidence type="ECO:0008006" key="4">
    <source>
        <dbReference type="Google" id="ProtNLM"/>
    </source>
</evidence>
<dbReference type="AlphaFoldDB" id="A0AAF0Y382"/>
<keyword evidence="1" id="KW-1133">Transmembrane helix</keyword>
<dbReference type="InterPro" id="IPR049500">
    <property type="entry name" value="Peptidase_M50B-like"/>
</dbReference>
<keyword evidence="3" id="KW-1185">Reference proteome</keyword>
<dbReference type="EMBL" id="CP086714">
    <property type="protein sequence ID" value="WOO76806.1"/>
    <property type="molecule type" value="Genomic_DNA"/>
</dbReference>
<protein>
    <recommendedName>
        <fullName evidence="4">Peptidase M50B-like-domain-containing protein</fullName>
    </recommendedName>
</protein>
<dbReference type="PANTHER" id="PTHR33979">
    <property type="entry name" value="OS02G0221600 PROTEIN"/>
    <property type="match status" value="1"/>
</dbReference>
<gene>
    <name evidence="2" type="ORF">LOC62_01G000423</name>
</gene>
<dbReference type="PANTHER" id="PTHR33979:SF2">
    <property type="entry name" value="PEPTIDASE M50B-LIKE-DOMAIN-CONTAINING PROTEIN"/>
    <property type="match status" value="1"/>
</dbReference>
<feature type="transmembrane region" description="Helical" evidence="1">
    <location>
        <begin position="23"/>
        <end position="44"/>
    </location>
</feature>
<accession>A0AAF0Y382</accession>
<keyword evidence="1" id="KW-0472">Membrane</keyword>
<feature type="transmembrane region" description="Helical" evidence="1">
    <location>
        <begin position="166"/>
        <end position="184"/>
    </location>
</feature>
<dbReference type="RefSeq" id="XP_062622838.1">
    <property type="nucleotide sequence ID" value="XM_062766854.1"/>
</dbReference>
<evidence type="ECO:0000256" key="1">
    <source>
        <dbReference type="SAM" id="Phobius"/>
    </source>
</evidence>
<keyword evidence="1" id="KW-0812">Transmembrane</keyword>
<dbReference type="GeneID" id="87803681"/>
<name>A0AAF0Y382_9TREE</name>
<feature type="transmembrane region" description="Helical" evidence="1">
    <location>
        <begin position="140"/>
        <end position="160"/>
    </location>
</feature>
<reference evidence="2" key="1">
    <citation type="submission" date="2023-10" db="EMBL/GenBank/DDBJ databases">
        <authorList>
            <person name="Noh H."/>
        </authorList>
    </citation>
    <scope>NUCLEOTIDE SEQUENCE</scope>
    <source>
        <strain evidence="2">DUCC4014</strain>
    </source>
</reference>
<evidence type="ECO:0000313" key="2">
    <source>
        <dbReference type="EMBL" id="WOO76806.1"/>
    </source>
</evidence>
<organism evidence="2 3">
    <name type="scientific">Vanrija pseudolonga</name>
    <dbReference type="NCBI Taxonomy" id="143232"/>
    <lineage>
        <taxon>Eukaryota</taxon>
        <taxon>Fungi</taxon>
        <taxon>Dikarya</taxon>
        <taxon>Basidiomycota</taxon>
        <taxon>Agaricomycotina</taxon>
        <taxon>Tremellomycetes</taxon>
        <taxon>Trichosporonales</taxon>
        <taxon>Trichosporonaceae</taxon>
        <taxon>Vanrija</taxon>
    </lineage>
</organism>
<evidence type="ECO:0000313" key="3">
    <source>
        <dbReference type="Proteomes" id="UP000827549"/>
    </source>
</evidence>
<sequence>MAPPTPIPAPEAPHAASLTPNHFQINTVIVGCIYIPVALVAWNLPVVRDMIAGLKAGGRSPDLFVVGAHELFHLAVGVICGGQVRSVCIDPNDGGSTTLVNLMRTEPRVYADPGPMTFGRLYWSAAAVATLSAGYFGSSVLGFCYVVASFTIGVGLLVPIIRADHWIAYASIMASEALLIGLWFGDHGNALRFYGILHLFYTVWDYVDERVFEKPNSSDCTEFAGMLGWTSNIWAVVWFGWESLVFITAIMGGIVAFQKTPEKMYSDAAGFLPT</sequence>